<keyword evidence="1" id="KW-1133">Transmembrane helix</keyword>
<name>B0MQK4_9FIRM</name>
<dbReference type="Proteomes" id="UP000005326">
    <property type="component" value="Unassembled WGS sequence"/>
</dbReference>
<reference evidence="2" key="2">
    <citation type="submission" date="2014-06" db="EMBL/GenBank/DDBJ databases">
        <title>Draft genome sequence of Eubacterium siraeum (DSM 15702).</title>
        <authorList>
            <person name="Sudarsanam P."/>
            <person name="Ley R."/>
            <person name="Guruge J."/>
            <person name="Turnbaugh P.J."/>
            <person name="Mahowald M."/>
            <person name="Liep D."/>
            <person name="Gordon J."/>
        </authorList>
    </citation>
    <scope>NUCLEOTIDE SEQUENCE</scope>
    <source>
        <strain evidence="2">DSM 15702</strain>
    </source>
</reference>
<keyword evidence="1" id="KW-0472">Membrane</keyword>
<dbReference type="AlphaFoldDB" id="B0MQK4"/>
<evidence type="ECO:0000313" key="3">
    <source>
        <dbReference type="Proteomes" id="UP000005326"/>
    </source>
</evidence>
<feature type="transmembrane region" description="Helical" evidence="1">
    <location>
        <begin position="20"/>
        <end position="44"/>
    </location>
</feature>
<organism evidence="2 3">
    <name type="scientific">[Eubacterium] siraeum DSM 15702</name>
    <dbReference type="NCBI Taxonomy" id="428128"/>
    <lineage>
        <taxon>Bacteria</taxon>
        <taxon>Bacillati</taxon>
        <taxon>Bacillota</taxon>
        <taxon>Clostridia</taxon>
        <taxon>Eubacteriales</taxon>
        <taxon>Oscillospiraceae</taxon>
        <taxon>Oscillospiraceae incertae sedis</taxon>
    </lineage>
</organism>
<sequence>MFVLQNTAEVISASAQGSVTLTFIISALVFLNFSLFENFFIIFLRNFVVRLCKIYNMNCRLCVTAKTALRHRAVI</sequence>
<evidence type="ECO:0000256" key="1">
    <source>
        <dbReference type="SAM" id="Phobius"/>
    </source>
</evidence>
<proteinExistence type="predicted"/>
<reference evidence="2" key="1">
    <citation type="submission" date="2007-10" db="EMBL/GenBank/DDBJ databases">
        <authorList>
            <person name="Fulton L."/>
            <person name="Clifton S."/>
            <person name="Fulton B."/>
            <person name="Xu J."/>
            <person name="Minx P."/>
            <person name="Pepin K.H."/>
            <person name="Johnson M."/>
            <person name="Thiruvilangam P."/>
            <person name="Bhonagiri V."/>
            <person name="Nash W.E."/>
            <person name="Mardis E.R."/>
            <person name="Wilson R.K."/>
        </authorList>
    </citation>
    <scope>NUCLEOTIDE SEQUENCE [LARGE SCALE GENOMIC DNA]</scope>
    <source>
        <strain evidence="2">DSM 15702</strain>
    </source>
</reference>
<keyword evidence="3" id="KW-1185">Reference proteome</keyword>
<accession>B0MQK4</accession>
<comment type="caution">
    <text evidence="2">The sequence shown here is derived from an EMBL/GenBank/DDBJ whole genome shotgun (WGS) entry which is preliminary data.</text>
</comment>
<dbReference type="EMBL" id="ABCA03000052">
    <property type="protein sequence ID" value="EDR99979.1"/>
    <property type="molecule type" value="Genomic_DNA"/>
</dbReference>
<keyword evidence="1" id="KW-0812">Transmembrane</keyword>
<gene>
    <name evidence="2" type="ORF">EUBSIR_02120</name>
</gene>
<evidence type="ECO:0000313" key="2">
    <source>
        <dbReference type="EMBL" id="EDR99979.1"/>
    </source>
</evidence>
<protein>
    <submittedName>
        <fullName evidence="2">Uncharacterized protein</fullName>
    </submittedName>
</protein>